<evidence type="ECO:0000313" key="3">
    <source>
        <dbReference type="Proteomes" id="UP001190700"/>
    </source>
</evidence>
<protein>
    <submittedName>
        <fullName evidence="2">Uncharacterized protein</fullName>
    </submittedName>
</protein>
<proteinExistence type="predicted"/>
<keyword evidence="3" id="KW-1185">Reference proteome</keyword>
<organism evidence="2 3">
    <name type="scientific">Cymbomonas tetramitiformis</name>
    <dbReference type="NCBI Taxonomy" id="36881"/>
    <lineage>
        <taxon>Eukaryota</taxon>
        <taxon>Viridiplantae</taxon>
        <taxon>Chlorophyta</taxon>
        <taxon>Pyramimonadophyceae</taxon>
        <taxon>Pyramimonadales</taxon>
        <taxon>Pyramimonadaceae</taxon>
        <taxon>Cymbomonas</taxon>
    </lineage>
</organism>
<feature type="region of interest" description="Disordered" evidence="1">
    <location>
        <begin position="142"/>
        <end position="171"/>
    </location>
</feature>
<accession>A0AAE0CAY8</accession>
<comment type="caution">
    <text evidence="2">The sequence shown here is derived from an EMBL/GenBank/DDBJ whole genome shotgun (WGS) entry which is preliminary data.</text>
</comment>
<evidence type="ECO:0000313" key="2">
    <source>
        <dbReference type="EMBL" id="KAK3250924.1"/>
    </source>
</evidence>
<gene>
    <name evidence="2" type="ORF">CYMTET_39722</name>
</gene>
<dbReference type="Proteomes" id="UP001190700">
    <property type="component" value="Unassembled WGS sequence"/>
</dbReference>
<reference evidence="2 3" key="1">
    <citation type="journal article" date="2015" name="Genome Biol. Evol.">
        <title>Comparative Genomics of a Bacterivorous Green Alga Reveals Evolutionary Causalities and Consequences of Phago-Mixotrophic Mode of Nutrition.</title>
        <authorList>
            <person name="Burns J.A."/>
            <person name="Paasch A."/>
            <person name="Narechania A."/>
            <person name="Kim E."/>
        </authorList>
    </citation>
    <scope>NUCLEOTIDE SEQUENCE [LARGE SCALE GENOMIC DNA]</scope>
    <source>
        <strain evidence="2 3">PLY_AMNH</strain>
    </source>
</reference>
<dbReference type="EMBL" id="LGRX02026413">
    <property type="protein sequence ID" value="KAK3250924.1"/>
    <property type="molecule type" value="Genomic_DNA"/>
</dbReference>
<sequence>MLADHGRTRWALLAEDWWKAIIGLGRSKWVKHGLDIARRDFDYFVQIVFDDRDGYDGSAFTYPSCCLWMPPGFPSAASNSKANVRCEVVKALASDLRTIPVFGQDIFLTITSGNDFVKADALLSQPWTEYASAALKKRIAKKKRKRAADQGSTLQKADGEHETQPIHGPNKVPGLMCTHLSTFQPAMPPRLRTGEHLFGMYD</sequence>
<name>A0AAE0CAY8_9CHLO</name>
<dbReference type="AlphaFoldDB" id="A0AAE0CAY8"/>
<evidence type="ECO:0000256" key="1">
    <source>
        <dbReference type="SAM" id="MobiDB-lite"/>
    </source>
</evidence>